<dbReference type="EMBL" id="BARS01042817">
    <property type="protein sequence ID" value="GAG32919.1"/>
    <property type="molecule type" value="Genomic_DNA"/>
</dbReference>
<dbReference type="InterPro" id="IPR034154">
    <property type="entry name" value="TOPRIM_DnaG/twinkle"/>
</dbReference>
<feature type="non-terminal residue" evidence="1">
    <location>
        <position position="1"/>
    </location>
</feature>
<sequence>ACNKKGFLYNPNYWKSGDKYNKKIIATYDYKDEQGNLLYQVVRFYPKSFSQRRPYGNKGWIWNLKGISPALYQLPELIRSPNPVFLVEGEKDVNNLMKWGLTATTSPMGTGKWKREYNKYLKGRDVVLIPDNDESGYVHVKKIGQSLFGIAKSIKWLKLLGLSEKEDISDWIVKGNTKEELLRLTKQAPLFDLEESRKEQKELKKGNLKEEVKTLVPGLIHLVKDNDMAKYLFKKNNKLIIEEYYVKNDKK</sequence>
<organism evidence="1">
    <name type="scientific">marine sediment metagenome</name>
    <dbReference type="NCBI Taxonomy" id="412755"/>
    <lineage>
        <taxon>unclassified sequences</taxon>
        <taxon>metagenomes</taxon>
        <taxon>ecological metagenomes</taxon>
    </lineage>
</organism>
<accession>X0WPK6</accession>
<dbReference type="CDD" id="cd01029">
    <property type="entry name" value="TOPRIM_primases"/>
    <property type="match status" value="1"/>
</dbReference>
<dbReference type="Gene3D" id="3.40.1360.10">
    <property type="match status" value="1"/>
</dbReference>
<name>X0WPK6_9ZZZZ</name>
<evidence type="ECO:0000313" key="1">
    <source>
        <dbReference type="EMBL" id="GAG32919.1"/>
    </source>
</evidence>
<comment type="caution">
    <text evidence="1">The sequence shown here is derived from an EMBL/GenBank/DDBJ whole genome shotgun (WGS) entry which is preliminary data.</text>
</comment>
<dbReference type="AlphaFoldDB" id="X0WPK6"/>
<proteinExistence type="predicted"/>
<gene>
    <name evidence="1" type="ORF">S01H1_64915</name>
</gene>
<reference evidence="1" key="1">
    <citation type="journal article" date="2014" name="Front. Microbiol.">
        <title>High frequency of phylogenetically diverse reductive dehalogenase-homologous genes in deep subseafloor sedimentary metagenomes.</title>
        <authorList>
            <person name="Kawai M."/>
            <person name="Futagami T."/>
            <person name="Toyoda A."/>
            <person name="Takaki Y."/>
            <person name="Nishi S."/>
            <person name="Hori S."/>
            <person name="Arai W."/>
            <person name="Tsubouchi T."/>
            <person name="Morono Y."/>
            <person name="Uchiyama I."/>
            <person name="Ito T."/>
            <person name="Fujiyama A."/>
            <person name="Inagaki F."/>
            <person name="Takami H."/>
        </authorList>
    </citation>
    <scope>NUCLEOTIDE SEQUENCE</scope>
    <source>
        <strain evidence="1">Expedition CK06-06</strain>
    </source>
</reference>
<evidence type="ECO:0008006" key="2">
    <source>
        <dbReference type="Google" id="ProtNLM"/>
    </source>
</evidence>
<dbReference type="SUPFAM" id="SSF56731">
    <property type="entry name" value="DNA primase core"/>
    <property type="match status" value="1"/>
</dbReference>
<protein>
    <recommendedName>
        <fullName evidence="2">Toprim domain-containing protein</fullName>
    </recommendedName>
</protein>
<feature type="non-terminal residue" evidence="1">
    <location>
        <position position="251"/>
    </location>
</feature>